<dbReference type="Proteomes" id="UP000004358">
    <property type="component" value="Unassembled WGS sequence"/>
</dbReference>
<organism evidence="2 3">
    <name type="scientific">Blastopirellula marina DSM 3645</name>
    <dbReference type="NCBI Taxonomy" id="314230"/>
    <lineage>
        <taxon>Bacteria</taxon>
        <taxon>Pseudomonadati</taxon>
        <taxon>Planctomycetota</taxon>
        <taxon>Planctomycetia</taxon>
        <taxon>Pirellulales</taxon>
        <taxon>Pirellulaceae</taxon>
        <taxon>Blastopirellula</taxon>
    </lineage>
</organism>
<proteinExistence type="predicted"/>
<gene>
    <name evidence="2" type="ORF">DSM3645_28932</name>
</gene>
<reference evidence="2 3" key="1">
    <citation type="submission" date="2006-02" db="EMBL/GenBank/DDBJ databases">
        <authorList>
            <person name="Amann R."/>
            <person name="Ferriera S."/>
            <person name="Johnson J."/>
            <person name="Kravitz S."/>
            <person name="Halpern A."/>
            <person name="Remington K."/>
            <person name="Beeson K."/>
            <person name="Tran B."/>
            <person name="Rogers Y.-H."/>
            <person name="Friedman R."/>
            <person name="Venter J.C."/>
        </authorList>
    </citation>
    <scope>NUCLEOTIDE SEQUENCE [LARGE SCALE GENOMIC DNA]</scope>
    <source>
        <strain evidence="2 3">DSM 3645</strain>
    </source>
</reference>
<dbReference type="AlphaFoldDB" id="A3ZPK8"/>
<comment type="caution">
    <text evidence="2">The sequence shown here is derived from an EMBL/GenBank/DDBJ whole genome shotgun (WGS) entry which is preliminary data.</text>
</comment>
<dbReference type="HOGENOM" id="CLU_2970215_0_0_0"/>
<evidence type="ECO:0000313" key="3">
    <source>
        <dbReference type="Proteomes" id="UP000004358"/>
    </source>
</evidence>
<accession>A3ZPK8</accession>
<dbReference type="OrthoDB" id="291267at2"/>
<evidence type="ECO:0000256" key="1">
    <source>
        <dbReference type="SAM" id="MobiDB-lite"/>
    </source>
</evidence>
<dbReference type="RefSeq" id="WP_002653677.1">
    <property type="nucleotide sequence ID" value="NZ_CH672376.1"/>
</dbReference>
<evidence type="ECO:0000313" key="2">
    <source>
        <dbReference type="EMBL" id="EAQ81686.1"/>
    </source>
</evidence>
<name>A3ZPK8_9BACT</name>
<feature type="region of interest" description="Disordered" evidence="1">
    <location>
        <begin position="1"/>
        <end position="21"/>
    </location>
</feature>
<dbReference type="STRING" id="314230.DSM3645_28932"/>
<dbReference type="EMBL" id="AANZ01000004">
    <property type="protein sequence ID" value="EAQ81686.1"/>
    <property type="molecule type" value="Genomic_DNA"/>
</dbReference>
<sequence length="58" mass="6955">MSRETTTNGNKRRRPKRIQPTECPPLHQVVAECENEREQRKLYDELKAKGYRCRLLNL</sequence>
<protein>
    <submittedName>
        <fullName evidence="2">Uncharacterized protein</fullName>
    </submittedName>
</protein>